<feature type="transmembrane region" description="Helical" evidence="7">
    <location>
        <begin position="206"/>
        <end position="230"/>
    </location>
</feature>
<feature type="transmembrane region" description="Helical" evidence="7">
    <location>
        <begin position="125"/>
        <end position="144"/>
    </location>
</feature>
<keyword evidence="3 7" id="KW-1133">Transmembrane helix</keyword>
<dbReference type="InterPro" id="IPR016439">
    <property type="entry name" value="Lag1/Lac1-like"/>
</dbReference>
<feature type="transmembrane region" description="Helical" evidence="7">
    <location>
        <begin position="151"/>
        <end position="170"/>
    </location>
</feature>
<feature type="transmembrane region" description="Helical" evidence="7">
    <location>
        <begin position="20"/>
        <end position="42"/>
    </location>
</feature>
<evidence type="ECO:0000259" key="8">
    <source>
        <dbReference type="PROSITE" id="PS50922"/>
    </source>
</evidence>
<evidence type="ECO:0000313" key="9">
    <source>
        <dbReference type="EMBL" id="CAH8372894.1"/>
    </source>
</evidence>
<dbReference type="SMART" id="SM00724">
    <property type="entry name" value="TLC"/>
    <property type="match status" value="1"/>
</dbReference>
<reference evidence="9 10" key="1">
    <citation type="submission" date="2022-03" db="EMBL/GenBank/DDBJ databases">
        <authorList>
            <person name="Macdonald S."/>
            <person name="Ahmed S."/>
            <person name="Newling K."/>
        </authorList>
    </citation>
    <scope>NUCLEOTIDE SEQUENCE [LARGE SCALE GENOMIC DNA]</scope>
</reference>
<feature type="transmembrane region" description="Helical" evidence="7">
    <location>
        <begin position="250"/>
        <end position="272"/>
    </location>
</feature>
<dbReference type="PANTHER" id="PTHR12560:SF53">
    <property type="entry name" value="TLC DOMAIN-CONTAINING PROTEIN"/>
    <property type="match status" value="1"/>
</dbReference>
<dbReference type="Pfam" id="PF03798">
    <property type="entry name" value="TRAM_LAG1_CLN8"/>
    <property type="match status" value="1"/>
</dbReference>
<dbReference type="AlphaFoldDB" id="A0ABC8L4W4"/>
<evidence type="ECO:0000256" key="7">
    <source>
        <dbReference type="SAM" id="Phobius"/>
    </source>
</evidence>
<evidence type="ECO:0000313" key="10">
    <source>
        <dbReference type="Proteomes" id="UP001642260"/>
    </source>
</evidence>
<keyword evidence="4 5" id="KW-0472">Membrane</keyword>
<comment type="caution">
    <text evidence="9">The sequence shown here is derived from an EMBL/GenBank/DDBJ whole genome shotgun (WGS) entry which is preliminary data.</text>
</comment>
<protein>
    <recommendedName>
        <fullName evidence="8">TLC domain-containing protein</fullName>
    </recommendedName>
</protein>
<feature type="transmembrane region" description="Helical" evidence="7">
    <location>
        <begin position="81"/>
        <end position="99"/>
    </location>
</feature>
<feature type="compositionally biased region" description="Polar residues" evidence="6">
    <location>
        <begin position="683"/>
        <end position="700"/>
    </location>
</feature>
<evidence type="ECO:0000256" key="3">
    <source>
        <dbReference type="ARBA" id="ARBA00022989"/>
    </source>
</evidence>
<gene>
    <name evidence="9" type="ORF">ERUC_LOCUS31770</name>
</gene>
<dbReference type="Proteomes" id="UP001642260">
    <property type="component" value="Unassembled WGS sequence"/>
</dbReference>
<dbReference type="GO" id="GO:0005789">
    <property type="term" value="C:endoplasmic reticulum membrane"/>
    <property type="evidence" value="ECO:0007669"/>
    <property type="project" value="UniProtKB-SubCell"/>
</dbReference>
<accession>A0ABC8L4W4</accession>
<dbReference type="PANTHER" id="PTHR12560">
    <property type="entry name" value="LONGEVITY ASSURANCE FACTOR 1 LAG1"/>
    <property type="match status" value="1"/>
</dbReference>
<dbReference type="EMBL" id="CAKOAT010438487">
    <property type="protein sequence ID" value="CAH8372894.1"/>
    <property type="molecule type" value="Genomic_DNA"/>
</dbReference>
<dbReference type="InterPro" id="IPR006634">
    <property type="entry name" value="TLC-dom"/>
</dbReference>
<proteinExistence type="predicted"/>
<sequence length="707" mass="80286">MASAYSSGGDGGVRNLEASITAWHFQTAVYLAFGFFFLRLFLDRFVFQRIAVWLLSTASSAPIKMNDPSTRAKLVKCKESLWKLLFYGACDIFVLKVLFHEPWVTEVKLYFHGWPNQELKLPIKLYYMCQCGFYMYAVAALLAWETRRKDFAVMMSHHIITIILLSYSYLTSFFRIGAIIIALHDASDVFMETAKICKYSEKEFGASVGFSLFALSWLLLRLIYFPFWIIRATSIELLDYLDMTSGEGTIMYYSFNTLLLTLLVFHIYWWYLICAMIARLLKNSGQVGEDIRSGKEWVVFFRIWHGEWKKNVQEQWYFVPNHDDFGFTMYMDSPEAFPVIDATVREWYMLRPETPVFLTYRMPNWMLLPSGPSSPRRISTTYDLVSLLRERSPLSDITLICTFGAKSMAEFHFLCRSDFTIGASTYVVGEGQDERIRARYERLVLGQRLVVSESVMREVFGEEEMAILHRVALEMAYADRILRRGTDDGVVRRMEIIQLDDDAEMADVTQNVGPLKVLFPKMEVWTIAPFESQQVPLIPATDAPSVLWDVGVDLFDYPEMYNTEMGRRKLAEDATFWESVIQANLEDDEEVMYIASHNEIRVGLALEETRKVGNGDANGESSSSSNAIVHTPLGVEVRSKDMEVPRNDKGGTEVIDLDGYDGCNNSKADVTVNVSVGGGSAATDGQTQAAHKSGNTSSEGSDNEGGS</sequence>
<comment type="subcellular location">
    <subcellularLocation>
        <location evidence="1">Endoplasmic reticulum membrane</location>
        <topology evidence="1">Multi-pass membrane protein</topology>
    </subcellularLocation>
</comment>
<name>A0ABC8L4W4_ERUVS</name>
<keyword evidence="10" id="KW-1185">Reference proteome</keyword>
<evidence type="ECO:0000256" key="2">
    <source>
        <dbReference type="ARBA" id="ARBA00022692"/>
    </source>
</evidence>
<feature type="region of interest" description="Disordered" evidence="6">
    <location>
        <begin position="675"/>
        <end position="707"/>
    </location>
</feature>
<organism evidence="9 10">
    <name type="scientific">Eruca vesicaria subsp. sativa</name>
    <name type="common">Garden rocket</name>
    <name type="synonym">Eruca sativa</name>
    <dbReference type="NCBI Taxonomy" id="29727"/>
    <lineage>
        <taxon>Eukaryota</taxon>
        <taxon>Viridiplantae</taxon>
        <taxon>Streptophyta</taxon>
        <taxon>Embryophyta</taxon>
        <taxon>Tracheophyta</taxon>
        <taxon>Spermatophyta</taxon>
        <taxon>Magnoliopsida</taxon>
        <taxon>eudicotyledons</taxon>
        <taxon>Gunneridae</taxon>
        <taxon>Pentapetalae</taxon>
        <taxon>rosids</taxon>
        <taxon>malvids</taxon>
        <taxon>Brassicales</taxon>
        <taxon>Brassicaceae</taxon>
        <taxon>Brassiceae</taxon>
        <taxon>Eruca</taxon>
    </lineage>
</organism>
<feature type="domain" description="TLC" evidence="8">
    <location>
        <begin position="75"/>
        <end position="282"/>
    </location>
</feature>
<evidence type="ECO:0000256" key="5">
    <source>
        <dbReference type="PROSITE-ProRule" id="PRU00205"/>
    </source>
</evidence>
<evidence type="ECO:0000256" key="4">
    <source>
        <dbReference type="ARBA" id="ARBA00023136"/>
    </source>
</evidence>
<keyword evidence="2 5" id="KW-0812">Transmembrane</keyword>
<evidence type="ECO:0000256" key="1">
    <source>
        <dbReference type="ARBA" id="ARBA00004477"/>
    </source>
</evidence>
<evidence type="ECO:0000256" key="6">
    <source>
        <dbReference type="SAM" id="MobiDB-lite"/>
    </source>
</evidence>
<dbReference type="PROSITE" id="PS50922">
    <property type="entry name" value="TLC"/>
    <property type="match status" value="1"/>
</dbReference>